<reference evidence="1 2" key="1">
    <citation type="submission" date="2013-07" db="EMBL/GenBank/DDBJ databases">
        <authorList>
            <person name="Genoscope - CEA"/>
        </authorList>
    </citation>
    <scope>NUCLEOTIDE SEQUENCE [LARGE SCALE GENOMIC DNA]</scope>
    <source>
        <strain evidence="1 2">G6</strain>
    </source>
</reference>
<dbReference type="EMBL" id="FO704551">
    <property type="protein sequence ID" value="CDG20467.1"/>
    <property type="molecule type" value="Genomic_DNA"/>
</dbReference>
<dbReference type="InterPro" id="IPR015037">
    <property type="entry name" value="DUF1919"/>
</dbReference>
<evidence type="ECO:0000313" key="1">
    <source>
        <dbReference type="EMBL" id="CDG20467.1"/>
    </source>
</evidence>
<dbReference type="RefSeq" id="WP_045960378.1">
    <property type="nucleotide sequence ID" value="NZ_FO704551.1"/>
</dbReference>
<gene>
    <name evidence="1" type="ORF">XPG1_0812</name>
</gene>
<name>A0A068QZJ0_9GAMM</name>
<evidence type="ECO:0000313" key="2">
    <source>
        <dbReference type="Proteomes" id="UP000032735"/>
    </source>
</evidence>
<organism evidence="1 2">
    <name type="scientific">Xenorhabdus poinarii G6</name>
    <dbReference type="NCBI Taxonomy" id="1354304"/>
    <lineage>
        <taxon>Bacteria</taxon>
        <taxon>Pseudomonadati</taxon>
        <taxon>Pseudomonadota</taxon>
        <taxon>Gammaproteobacteria</taxon>
        <taxon>Enterobacterales</taxon>
        <taxon>Morganellaceae</taxon>
        <taxon>Xenorhabdus</taxon>
    </lineage>
</organism>
<dbReference type="OrthoDB" id="6636518at2"/>
<accession>A0A068QZJ0</accession>
<dbReference type="Pfam" id="PF08942">
    <property type="entry name" value="DUF1919"/>
    <property type="match status" value="1"/>
</dbReference>
<sequence length="203" mass="24440">MQSYIKYKLHKWARKGSWLSDLLDRMFLRNKKIAIVSDNCWGIRLYKNLNRPYNTPFIGLTIPPDDFLKIISNLEEYLNIELKISDFSNADKFPVAFLSGIRINFIHYKNEEDAIEKWNRRRLRLMSFLNENGIDSIIFKSCHVDSKDDVFVKKFKELDLKRKIFLEKDSIIIKRNGDFPDGLELYEIRLLYYFNFIKLFKYL</sequence>
<dbReference type="AlphaFoldDB" id="A0A068QZJ0"/>
<protein>
    <submittedName>
        <fullName evidence="1">Exopolysaccharide biosynthesis protein</fullName>
    </submittedName>
</protein>
<dbReference type="Proteomes" id="UP000032735">
    <property type="component" value="Chromosome"/>
</dbReference>
<dbReference type="KEGG" id="xpo:XPG1_0812"/>
<keyword evidence="2" id="KW-1185">Reference proteome</keyword>
<dbReference type="InterPro" id="IPR037226">
    <property type="entry name" value="CAC2185-like_sf"/>
</dbReference>
<dbReference type="SUPFAM" id="SSF142795">
    <property type="entry name" value="CAC2185-like"/>
    <property type="match status" value="1"/>
</dbReference>
<proteinExistence type="predicted"/>
<dbReference type="HOGENOM" id="CLU_1394477_0_0_6"/>